<dbReference type="InterPro" id="IPR015813">
    <property type="entry name" value="Pyrv/PenolPyrv_kinase-like_dom"/>
</dbReference>
<comment type="caution">
    <text evidence="1">The sequence shown here is derived from an EMBL/GenBank/DDBJ whole genome shotgun (WGS) entry which is preliminary data.</text>
</comment>
<dbReference type="EMBL" id="PTQR01000128">
    <property type="protein sequence ID" value="TKX18731.1"/>
    <property type="molecule type" value="Genomic_DNA"/>
</dbReference>
<name>A0A4U7AQK7_9PEZI</name>
<dbReference type="SUPFAM" id="SSF51621">
    <property type="entry name" value="Phosphoenolpyruvate/pyruvate domain"/>
    <property type="match status" value="1"/>
</dbReference>
<dbReference type="GO" id="GO:0003824">
    <property type="term" value="F:catalytic activity"/>
    <property type="evidence" value="ECO:0007669"/>
    <property type="project" value="InterPro"/>
</dbReference>
<gene>
    <name evidence="1" type="ORF">C1H76_9521</name>
</gene>
<proteinExistence type="predicted"/>
<reference evidence="1 2" key="1">
    <citation type="submission" date="2018-02" db="EMBL/GenBank/DDBJ databases">
        <title>Draft genome sequences of Elsinoe sp., causing black scab on jojoba.</title>
        <authorList>
            <person name="Stodart B."/>
            <person name="Jeffress S."/>
            <person name="Ash G."/>
            <person name="Arun Chinnappa K."/>
        </authorList>
    </citation>
    <scope>NUCLEOTIDE SEQUENCE [LARGE SCALE GENOMIC DNA]</scope>
    <source>
        <strain evidence="1 2">Hillstone_2</strain>
    </source>
</reference>
<dbReference type="PANTHER" id="PTHR42905">
    <property type="entry name" value="PHOSPHOENOLPYRUVATE CARBOXYLASE"/>
    <property type="match status" value="1"/>
</dbReference>
<dbReference type="Proteomes" id="UP000308133">
    <property type="component" value="Unassembled WGS sequence"/>
</dbReference>
<dbReference type="CDD" id="cd00377">
    <property type="entry name" value="ICL_PEPM"/>
    <property type="match status" value="1"/>
</dbReference>
<evidence type="ECO:0000313" key="2">
    <source>
        <dbReference type="Proteomes" id="UP000308133"/>
    </source>
</evidence>
<protein>
    <submittedName>
        <fullName evidence="1">Phosphoenolpyruvate phosphomutase-like protein</fullName>
    </submittedName>
</protein>
<accession>A0A4U7AQK7</accession>
<evidence type="ECO:0000313" key="1">
    <source>
        <dbReference type="EMBL" id="TKX18731.1"/>
    </source>
</evidence>
<dbReference type="InterPro" id="IPR039556">
    <property type="entry name" value="ICL/PEPM"/>
</dbReference>
<organism evidence="1 2">
    <name type="scientific">Elsinoe australis</name>
    <dbReference type="NCBI Taxonomy" id="40998"/>
    <lineage>
        <taxon>Eukaryota</taxon>
        <taxon>Fungi</taxon>
        <taxon>Dikarya</taxon>
        <taxon>Ascomycota</taxon>
        <taxon>Pezizomycotina</taxon>
        <taxon>Dothideomycetes</taxon>
        <taxon>Dothideomycetidae</taxon>
        <taxon>Myriangiales</taxon>
        <taxon>Elsinoaceae</taxon>
        <taxon>Elsinoe</taxon>
    </lineage>
</organism>
<dbReference type="Pfam" id="PF13714">
    <property type="entry name" value="PEP_mutase"/>
    <property type="match status" value="1"/>
</dbReference>
<dbReference type="InterPro" id="IPR040442">
    <property type="entry name" value="Pyrv_kinase-like_dom_sf"/>
</dbReference>
<sequence>MSSTSLKTLAQLLRSLHVPGTPLVLTNVYDGATTSIVLSNPATKAIATASYAIAEAQGTADGDLDFEENLAGIKAISRVIANKKSTVPLSADLQDGYTDISATIKTVIDLGVVGANIEDVDHRTGELWSAEVMAKKVREALTAAKEAGVPDFCINARTDALSYGLTIGDVVERGKAYLAAGAVTAFVWGGSGGRGLSSDEVKTLVKELDGRVAVKMNFGPGSLTAKELAGLGVARISVGPGLYHKAMAAYRHAVDTAVTSQRFE</sequence>
<dbReference type="PANTHER" id="PTHR42905:SF16">
    <property type="entry name" value="CARBOXYPHOSPHONOENOLPYRUVATE PHOSPHONOMUTASE-LIKE PROTEIN (AFU_ORTHOLOGUE AFUA_5G07230)"/>
    <property type="match status" value="1"/>
</dbReference>
<dbReference type="Gene3D" id="3.20.20.60">
    <property type="entry name" value="Phosphoenolpyruvate-binding domains"/>
    <property type="match status" value="1"/>
</dbReference>
<keyword evidence="1" id="KW-0670">Pyruvate</keyword>
<dbReference type="AlphaFoldDB" id="A0A4U7AQK7"/>